<dbReference type="Gene3D" id="3.30.70.1440">
    <property type="entry name" value="Multidrug efflux transporter AcrB pore domain"/>
    <property type="match status" value="1"/>
</dbReference>
<protein>
    <submittedName>
        <fullName evidence="9">Cation transporter</fullName>
    </submittedName>
</protein>
<dbReference type="PANTHER" id="PTHR32063">
    <property type="match status" value="1"/>
</dbReference>
<reference evidence="9 10" key="1">
    <citation type="submission" date="2016-05" db="EMBL/GenBank/DDBJ databases">
        <title>Complete genome sequence of Novosphingobium guangzhouense SA925(T).</title>
        <authorList>
            <person name="Sha S."/>
        </authorList>
    </citation>
    <scope>NUCLEOTIDE SEQUENCE [LARGE SCALE GENOMIC DNA]</scope>
    <source>
        <strain evidence="9 10">SA925</strain>
    </source>
</reference>
<evidence type="ECO:0000256" key="7">
    <source>
        <dbReference type="ARBA" id="ARBA00023136"/>
    </source>
</evidence>
<feature type="transmembrane region" description="Helical" evidence="8">
    <location>
        <begin position="553"/>
        <end position="582"/>
    </location>
</feature>
<evidence type="ECO:0000256" key="3">
    <source>
        <dbReference type="ARBA" id="ARBA00022448"/>
    </source>
</evidence>
<dbReference type="EMBL" id="LYMM01000023">
    <property type="protein sequence ID" value="PNU05687.1"/>
    <property type="molecule type" value="Genomic_DNA"/>
</dbReference>
<accession>A0A2K2G3T3</accession>
<dbReference type="NCBIfam" id="TIGR00914">
    <property type="entry name" value="2A0601"/>
    <property type="match status" value="1"/>
</dbReference>
<dbReference type="RefSeq" id="WP_103095109.1">
    <property type="nucleotide sequence ID" value="NZ_LYMM01000023.1"/>
</dbReference>
<keyword evidence="6 8" id="KW-1133">Transmembrane helix</keyword>
<dbReference type="AlphaFoldDB" id="A0A2K2G3T3"/>
<comment type="caution">
    <text evidence="9">The sequence shown here is derived from an EMBL/GenBank/DDBJ whole genome shotgun (WGS) entry which is preliminary data.</text>
</comment>
<keyword evidence="7 8" id="KW-0472">Membrane</keyword>
<dbReference type="SUPFAM" id="SSF82866">
    <property type="entry name" value="Multidrug efflux transporter AcrB transmembrane domain"/>
    <property type="match status" value="2"/>
</dbReference>
<feature type="transmembrane region" description="Helical" evidence="8">
    <location>
        <begin position="954"/>
        <end position="974"/>
    </location>
</feature>
<sequence length="1083" mass="115662">MISRILSLSISGRWLVAFLTLVMAVFGLWQITKLPIDAVPDVTNRQVQISTFAPAYGPVDMEKQVTYPVETALAGIPGLTLTRSISRNGFSQVTAVFTDATDIYFARQQVTERLAQAKDSLPAGVQPVLSPLSTGLGEIFFYSIAFRHPDGKGINTVDHQPGWQSDGSYLTPEGERLTTELAKAAYLRTVQDWIIRPQMRNVPGVAGVDSNGGYVKQYLVEPNLAALASYGISITELADALGRANLSVGSNYLRRAGESFLVRADARLKSVDDIQEAVVATRAGVPVRVKDVGQVVIGGAVRTGSGSRMGSEAVISTVLMLVGENSRVVANSAADKLVQINKALPPDVFAEPVYNRSKLVNATIATVEKNLIEGALLVIVVLFLLLGNIRAALITAVVIPITMLMTATGMNGLGVSGNLMSLGALDFGLIVDGAVIIVENALRRLAERQKHEGRLLTREERMEETNLAAQEMIRPTVYGQLIIFLVFAPLLTFQGVEGKTFAPMAITLMIALASAFVHSLTFVPAMVALFITGKVNETEVKPIRWFKDKYRPVLIKAVARPLPFVFAGLGVFAAAVLAFGLLGDEFMPQLDEKDITVTNFRVPSASIDQSTQMQLAIEDALRTLPEVALVFSKNGNADLGTDPMPPNASDTYVIPKPESEWPAEVKSKDDILRRIEARMKPLIGNRVEIQQPIQMRFNELASGVRADVAVKLYGDDLDAMSEHARRISAALRKIPGAADVSAEQTSGAPTFDVKIDRQAAARYGLSVEEVANTVAAALGGREAGLLFEGDRRFAVVVRLPDAQRDDLETLGAIPVMLPGEEGQIARSVPLREVARFSYTQGLNQISRENGKRMVVVQANVRGRDLGGFVEEAQGAVERLALPAGMYTEWGGTFESLQSARLRLALVVPVCFAAIFALLCMALGSLGRAGIVFSAVPMALAGGVFALLLRGIPFSITAAVGFIALSGVAVLNGLVMMSAIRKRTDDGLPADEAIIEGAMERVRPVLMTALVASLGFVPMALAIGTGAEVQRPLATVVIGGLITCTVLTLLVLPAITALAARRGVRGTSSRSIQGNAAAVPSPAA</sequence>
<proteinExistence type="inferred from homology"/>
<evidence type="ECO:0000313" key="9">
    <source>
        <dbReference type="EMBL" id="PNU05687.1"/>
    </source>
</evidence>
<dbReference type="Pfam" id="PF00873">
    <property type="entry name" value="ACR_tran"/>
    <property type="match status" value="1"/>
</dbReference>
<dbReference type="InterPro" id="IPR027463">
    <property type="entry name" value="AcrB_DN_DC_subdom"/>
</dbReference>
<dbReference type="SUPFAM" id="SSF82693">
    <property type="entry name" value="Multidrug efflux transporter AcrB pore domain, PN1, PN2, PC1 and PC2 subdomains"/>
    <property type="match status" value="3"/>
</dbReference>
<feature type="transmembrane region" description="Helical" evidence="8">
    <location>
        <begin position="903"/>
        <end position="923"/>
    </location>
</feature>
<dbReference type="PANTHER" id="PTHR32063:SF24">
    <property type="entry name" value="CATION EFFLUX SYSTEM (ACRB_ACRD_ACRF FAMILY)"/>
    <property type="match status" value="1"/>
</dbReference>
<dbReference type="PRINTS" id="PR00702">
    <property type="entry name" value="ACRIFLAVINRP"/>
</dbReference>
<name>A0A2K2G3T3_9SPHN</name>
<evidence type="ECO:0000256" key="4">
    <source>
        <dbReference type="ARBA" id="ARBA00022475"/>
    </source>
</evidence>
<evidence type="ECO:0000256" key="1">
    <source>
        <dbReference type="ARBA" id="ARBA00004651"/>
    </source>
</evidence>
<dbReference type="Gene3D" id="1.20.1640.10">
    <property type="entry name" value="Multidrug efflux transporter AcrB transmembrane domain"/>
    <property type="match status" value="3"/>
</dbReference>
<feature type="transmembrane region" description="Helical" evidence="8">
    <location>
        <begin position="12"/>
        <end position="31"/>
    </location>
</feature>
<dbReference type="GO" id="GO:0042910">
    <property type="term" value="F:xenobiotic transmembrane transporter activity"/>
    <property type="evidence" value="ECO:0007669"/>
    <property type="project" value="TreeGrafter"/>
</dbReference>
<keyword evidence="10" id="KW-1185">Reference proteome</keyword>
<feature type="transmembrane region" description="Helical" evidence="8">
    <location>
        <begin position="419"/>
        <end position="442"/>
    </location>
</feature>
<dbReference type="SUPFAM" id="SSF82714">
    <property type="entry name" value="Multidrug efflux transporter AcrB TolC docking domain, DN and DC subdomains"/>
    <property type="match status" value="2"/>
</dbReference>
<dbReference type="OrthoDB" id="9758757at2"/>
<dbReference type="GO" id="GO:0008324">
    <property type="term" value="F:monoatomic cation transmembrane transporter activity"/>
    <property type="evidence" value="ECO:0007669"/>
    <property type="project" value="InterPro"/>
</dbReference>
<comment type="subcellular location">
    <subcellularLocation>
        <location evidence="1">Cell membrane</location>
        <topology evidence="1">Multi-pass membrane protein</topology>
    </subcellularLocation>
</comment>
<feature type="transmembrane region" description="Helical" evidence="8">
    <location>
        <begin position="930"/>
        <end position="948"/>
    </location>
</feature>
<feature type="transmembrane region" description="Helical" evidence="8">
    <location>
        <begin position="1004"/>
        <end position="1026"/>
    </location>
</feature>
<gene>
    <name evidence="9" type="ORF">A8V01_15160</name>
</gene>
<evidence type="ECO:0000256" key="8">
    <source>
        <dbReference type="SAM" id="Phobius"/>
    </source>
</evidence>
<dbReference type="Gene3D" id="3.30.2090.10">
    <property type="entry name" value="Multidrug efflux transporter AcrB TolC docking domain, DN and DC subdomains"/>
    <property type="match status" value="2"/>
</dbReference>
<feature type="transmembrane region" description="Helical" evidence="8">
    <location>
        <begin position="1032"/>
        <end position="1059"/>
    </location>
</feature>
<dbReference type="GO" id="GO:0005886">
    <property type="term" value="C:plasma membrane"/>
    <property type="evidence" value="ECO:0007669"/>
    <property type="project" value="UniProtKB-SubCell"/>
</dbReference>
<keyword evidence="5 8" id="KW-0812">Transmembrane</keyword>
<keyword evidence="4" id="KW-1003">Cell membrane</keyword>
<evidence type="ECO:0000256" key="5">
    <source>
        <dbReference type="ARBA" id="ARBA00022692"/>
    </source>
</evidence>
<dbReference type="InterPro" id="IPR001036">
    <property type="entry name" value="Acrflvin-R"/>
</dbReference>
<keyword evidence="3" id="KW-0813">Transport</keyword>
<comment type="similarity">
    <text evidence="2">Belongs to the resistance-nodulation-cell division (RND) (TC 2.A.6) family.</text>
</comment>
<dbReference type="Gene3D" id="3.30.70.1430">
    <property type="entry name" value="Multidrug efflux transporter AcrB pore domain"/>
    <property type="match status" value="2"/>
</dbReference>
<feature type="transmembrane region" description="Helical" evidence="8">
    <location>
        <begin position="477"/>
        <end position="496"/>
    </location>
</feature>
<feature type="transmembrane region" description="Helical" evidence="8">
    <location>
        <begin position="508"/>
        <end position="532"/>
    </location>
</feature>
<organism evidence="9 10">
    <name type="scientific">Novosphingobium guangzhouense</name>
    <dbReference type="NCBI Taxonomy" id="1850347"/>
    <lineage>
        <taxon>Bacteria</taxon>
        <taxon>Pseudomonadati</taxon>
        <taxon>Pseudomonadota</taxon>
        <taxon>Alphaproteobacteria</taxon>
        <taxon>Sphingomonadales</taxon>
        <taxon>Sphingomonadaceae</taxon>
        <taxon>Novosphingobium</taxon>
    </lineage>
</organism>
<evidence type="ECO:0000256" key="6">
    <source>
        <dbReference type="ARBA" id="ARBA00022989"/>
    </source>
</evidence>
<dbReference type="InterPro" id="IPR004763">
    <property type="entry name" value="CusA-like"/>
</dbReference>
<dbReference type="Proteomes" id="UP000236327">
    <property type="component" value="Unassembled WGS sequence"/>
</dbReference>
<evidence type="ECO:0000313" key="10">
    <source>
        <dbReference type="Proteomes" id="UP000236327"/>
    </source>
</evidence>
<evidence type="ECO:0000256" key="2">
    <source>
        <dbReference type="ARBA" id="ARBA00010942"/>
    </source>
</evidence>
<dbReference type="Gene3D" id="3.30.70.1320">
    <property type="entry name" value="Multidrug efflux transporter AcrB pore domain like"/>
    <property type="match status" value="1"/>
</dbReference>